<gene>
    <name evidence="2" type="ORF">GHT06_016952</name>
</gene>
<feature type="compositionally biased region" description="Polar residues" evidence="1">
    <location>
        <begin position="37"/>
        <end position="47"/>
    </location>
</feature>
<feature type="region of interest" description="Disordered" evidence="1">
    <location>
        <begin position="37"/>
        <end position="77"/>
    </location>
</feature>
<organism evidence="2 3">
    <name type="scientific">Daphnia sinensis</name>
    <dbReference type="NCBI Taxonomy" id="1820382"/>
    <lineage>
        <taxon>Eukaryota</taxon>
        <taxon>Metazoa</taxon>
        <taxon>Ecdysozoa</taxon>
        <taxon>Arthropoda</taxon>
        <taxon>Crustacea</taxon>
        <taxon>Branchiopoda</taxon>
        <taxon>Diplostraca</taxon>
        <taxon>Cladocera</taxon>
        <taxon>Anomopoda</taxon>
        <taxon>Daphniidae</taxon>
        <taxon>Daphnia</taxon>
        <taxon>Daphnia similis group</taxon>
    </lineage>
</organism>
<protein>
    <submittedName>
        <fullName evidence="2">Uncharacterized protein</fullName>
    </submittedName>
</protein>
<dbReference type="AlphaFoldDB" id="A0AAD5PVM0"/>
<dbReference type="EMBL" id="WJBH02000006">
    <property type="protein sequence ID" value="KAI9557145.1"/>
    <property type="molecule type" value="Genomic_DNA"/>
</dbReference>
<comment type="caution">
    <text evidence="2">The sequence shown here is derived from an EMBL/GenBank/DDBJ whole genome shotgun (WGS) entry which is preliminary data.</text>
</comment>
<proteinExistence type="predicted"/>
<keyword evidence="3" id="KW-1185">Reference proteome</keyword>
<feature type="compositionally biased region" description="Polar residues" evidence="1">
    <location>
        <begin position="54"/>
        <end position="65"/>
    </location>
</feature>
<sequence>MTILHSKCFILRFPGGEPQPYPFVAVQDAVPSDIAGTSASYVHTSGPPTRRKPAQSSGGSITSPVQDDMFGPPKRHEPTIQHLKQFERDPATALISLAINSGHNRFRAASRLYSNTNTLDLEDPDTLQIEDELEAGFTDDG</sequence>
<evidence type="ECO:0000256" key="1">
    <source>
        <dbReference type="SAM" id="MobiDB-lite"/>
    </source>
</evidence>
<name>A0AAD5PVM0_9CRUS</name>
<reference evidence="2 3" key="1">
    <citation type="submission" date="2022-05" db="EMBL/GenBank/DDBJ databases">
        <title>A multi-omics perspective on studying reproductive biology in Daphnia sinensis.</title>
        <authorList>
            <person name="Jia J."/>
        </authorList>
    </citation>
    <scope>NUCLEOTIDE SEQUENCE [LARGE SCALE GENOMIC DNA]</scope>
    <source>
        <strain evidence="2 3">WSL</strain>
    </source>
</reference>
<accession>A0AAD5PVM0</accession>
<evidence type="ECO:0000313" key="2">
    <source>
        <dbReference type="EMBL" id="KAI9557145.1"/>
    </source>
</evidence>
<evidence type="ECO:0000313" key="3">
    <source>
        <dbReference type="Proteomes" id="UP000820818"/>
    </source>
</evidence>
<dbReference type="Proteomes" id="UP000820818">
    <property type="component" value="Linkage Group LG6"/>
</dbReference>